<feature type="binding site" evidence="19">
    <location>
        <position position="78"/>
    </location>
    <ligand>
        <name>GTP</name>
        <dbReference type="ChEBI" id="CHEBI:37565"/>
    </ligand>
</feature>
<comment type="function">
    <text evidence="4">Catalyzes ATP-dependent phosphorylation of adenosylcobinamide and addition of GMP to adenosylcobinamide phosphate.</text>
</comment>
<keyword evidence="11 21" id="KW-0808">Transferase</keyword>
<proteinExistence type="inferred from homology"/>
<dbReference type="EMBL" id="JACIBU010000001">
    <property type="protein sequence ID" value="MBB3676801.1"/>
    <property type="molecule type" value="Genomic_DNA"/>
</dbReference>
<evidence type="ECO:0000256" key="7">
    <source>
        <dbReference type="ARBA" id="ARBA00007490"/>
    </source>
</evidence>
<evidence type="ECO:0000256" key="14">
    <source>
        <dbReference type="ARBA" id="ARBA00022840"/>
    </source>
</evidence>
<dbReference type="InterPro" id="IPR027417">
    <property type="entry name" value="P-loop_NTPase"/>
</dbReference>
<dbReference type="GO" id="GO:0005524">
    <property type="term" value="F:ATP binding"/>
    <property type="evidence" value="ECO:0007669"/>
    <property type="project" value="UniProtKB-KW"/>
</dbReference>
<comment type="pathway">
    <text evidence="6">Cofactor biosynthesis; adenosylcobalamin biosynthesis; adenosylcobalamin from cob(II)yrinate a,c-diamide: step 5/7.</text>
</comment>
<dbReference type="Proteomes" id="UP000580718">
    <property type="component" value="Unassembled WGS sequence"/>
</dbReference>
<evidence type="ECO:0000313" key="23">
    <source>
        <dbReference type="Proteomes" id="UP000580718"/>
    </source>
</evidence>
<dbReference type="EC" id="2.7.1.156" evidence="8"/>
<comment type="catalytic activity">
    <reaction evidence="3">
        <text>adenosylcob(III)inamide + GTP = adenosylcob(III)inamide phosphate + GDP + H(+)</text>
        <dbReference type="Rhea" id="RHEA:15765"/>
        <dbReference type="ChEBI" id="CHEBI:2480"/>
        <dbReference type="ChEBI" id="CHEBI:15378"/>
        <dbReference type="ChEBI" id="CHEBI:37565"/>
        <dbReference type="ChEBI" id="CHEBI:58189"/>
        <dbReference type="ChEBI" id="CHEBI:58502"/>
        <dbReference type="EC" id="2.7.1.156"/>
    </reaction>
</comment>
<keyword evidence="12 19" id="KW-0547">Nucleotide-binding</keyword>
<keyword evidence="15 19" id="KW-0342">GTP-binding</keyword>
<feature type="binding site" evidence="19">
    <location>
        <begin position="32"/>
        <end position="34"/>
    </location>
    <ligand>
        <name>GTP</name>
        <dbReference type="ChEBI" id="CHEBI:37565"/>
    </ligand>
</feature>
<evidence type="ECO:0000256" key="19">
    <source>
        <dbReference type="PIRSR" id="PIRSR006135-2"/>
    </source>
</evidence>
<comment type="catalytic activity">
    <reaction evidence="1">
        <text>adenosylcob(III)inamide + ATP = adenosylcob(III)inamide phosphate + ADP + H(+)</text>
        <dbReference type="Rhea" id="RHEA:15769"/>
        <dbReference type="ChEBI" id="CHEBI:2480"/>
        <dbReference type="ChEBI" id="CHEBI:15378"/>
        <dbReference type="ChEBI" id="CHEBI:30616"/>
        <dbReference type="ChEBI" id="CHEBI:58502"/>
        <dbReference type="ChEBI" id="CHEBI:456216"/>
        <dbReference type="EC" id="2.7.1.156"/>
    </reaction>
</comment>
<reference evidence="20 23" key="2">
    <citation type="submission" date="2020-08" db="EMBL/GenBank/DDBJ databases">
        <title>Sequencing the genomes of 1000 actinobacteria strains.</title>
        <authorList>
            <person name="Klenk H.-P."/>
        </authorList>
    </citation>
    <scope>NUCLEOTIDE SEQUENCE [LARGE SCALE GENOMIC DNA]</scope>
    <source>
        <strain evidence="20 23">DSM 16678</strain>
    </source>
</reference>
<feature type="binding site" evidence="19">
    <location>
        <begin position="8"/>
        <end position="15"/>
    </location>
    <ligand>
        <name>GTP</name>
        <dbReference type="ChEBI" id="CHEBI:37565"/>
    </ligand>
</feature>
<dbReference type="GO" id="GO:0009236">
    <property type="term" value="P:cobalamin biosynthetic process"/>
    <property type="evidence" value="ECO:0007669"/>
    <property type="project" value="UniProtKB-UniPathway"/>
</dbReference>
<evidence type="ECO:0000256" key="8">
    <source>
        <dbReference type="ARBA" id="ARBA00012016"/>
    </source>
</evidence>
<evidence type="ECO:0000256" key="1">
    <source>
        <dbReference type="ARBA" id="ARBA00000312"/>
    </source>
</evidence>
<dbReference type="Gene3D" id="3.40.50.300">
    <property type="entry name" value="P-loop containing nucleotide triphosphate hydrolases"/>
    <property type="match status" value="1"/>
</dbReference>
<dbReference type="RefSeq" id="WP_110554434.1">
    <property type="nucleotide sequence ID" value="NZ_JACIBU010000001.1"/>
</dbReference>
<evidence type="ECO:0000256" key="2">
    <source>
        <dbReference type="ARBA" id="ARBA00000711"/>
    </source>
</evidence>
<comment type="catalytic activity">
    <reaction evidence="2">
        <text>adenosylcob(III)inamide phosphate + GTP + H(+) = adenosylcob(III)inamide-GDP + diphosphate</text>
        <dbReference type="Rhea" id="RHEA:22712"/>
        <dbReference type="ChEBI" id="CHEBI:15378"/>
        <dbReference type="ChEBI" id="CHEBI:33019"/>
        <dbReference type="ChEBI" id="CHEBI:37565"/>
        <dbReference type="ChEBI" id="CHEBI:58502"/>
        <dbReference type="ChEBI" id="CHEBI:60487"/>
        <dbReference type="EC" id="2.7.7.62"/>
    </reaction>
</comment>
<dbReference type="GO" id="GO:0043752">
    <property type="term" value="F:adenosylcobinamide kinase activity"/>
    <property type="evidence" value="ECO:0007669"/>
    <property type="project" value="UniProtKB-EC"/>
</dbReference>
<dbReference type="EMBL" id="QKNV01000493">
    <property type="protein sequence ID" value="PZA18971.1"/>
    <property type="molecule type" value="Genomic_DNA"/>
</dbReference>
<evidence type="ECO:0000256" key="9">
    <source>
        <dbReference type="ARBA" id="ARBA00012523"/>
    </source>
</evidence>
<evidence type="ECO:0000256" key="12">
    <source>
        <dbReference type="ARBA" id="ARBA00022741"/>
    </source>
</evidence>
<evidence type="ECO:0000256" key="15">
    <source>
        <dbReference type="ARBA" id="ARBA00023134"/>
    </source>
</evidence>
<dbReference type="NCBIfam" id="NF004469">
    <property type="entry name" value="PRK05800.1"/>
    <property type="match status" value="1"/>
</dbReference>
<keyword evidence="10" id="KW-0169">Cobalamin biosynthesis</keyword>
<feature type="active site" description="GMP-histidine intermediate" evidence="18">
    <location>
        <position position="50"/>
    </location>
</feature>
<evidence type="ECO:0000256" key="10">
    <source>
        <dbReference type="ARBA" id="ARBA00022573"/>
    </source>
</evidence>
<evidence type="ECO:0000313" key="20">
    <source>
        <dbReference type="EMBL" id="MBB3676801.1"/>
    </source>
</evidence>
<feature type="binding site" evidence="19">
    <location>
        <begin position="51"/>
        <end position="54"/>
    </location>
    <ligand>
        <name>GTP</name>
        <dbReference type="ChEBI" id="CHEBI:37565"/>
    </ligand>
</feature>
<comment type="pathway">
    <text evidence="5">Cofactor biosynthesis; adenosylcobalamin biosynthesis; adenosylcobalamin from cob(II)yrinate a,c-diamide: step 6/7.</text>
</comment>
<evidence type="ECO:0000313" key="21">
    <source>
        <dbReference type="EMBL" id="PZA18971.1"/>
    </source>
</evidence>
<evidence type="ECO:0000256" key="13">
    <source>
        <dbReference type="ARBA" id="ARBA00022777"/>
    </source>
</evidence>
<dbReference type="PANTHER" id="PTHR34848:SF1">
    <property type="entry name" value="BIFUNCTIONAL ADENOSYLCOBALAMIN BIOSYNTHESIS PROTEIN COBU"/>
    <property type="match status" value="1"/>
</dbReference>
<sequence>MSRVLVLGGSRSGKSAYAEQLLEGWADVTYLATSKVEDSDSEWASRVAAHRARRPVGWATLETTMPSELVRGGAVLVDSITTWVAALMDETGVWDTADAGGSGGGGAHAADRRRAEAALDRLALRCDALVNNWVMTPAHVVAVSDEVGLGVVPETRSGRLFRDTLGNVNQRLAATADEVWFVVAGLPQRLR</sequence>
<evidence type="ECO:0000256" key="3">
    <source>
        <dbReference type="ARBA" id="ARBA00001522"/>
    </source>
</evidence>
<keyword evidence="22" id="KW-1185">Reference proteome</keyword>
<evidence type="ECO:0000256" key="4">
    <source>
        <dbReference type="ARBA" id="ARBA00003889"/>
    </source>
</evidence>
<evidence type="ECO:0000313" key="22">
    <source>
        <dbReference type="Proteomes" id="UP000247602"/>
    </source>
</evidence>
<dbReference type="AlphaFoldDB" id="A0A323V369"/>
<feature type="binding site" evidence="19">
    <location>
        <position position="62"/>
    </location>
    <ligand>
        <name>GTP</name>
        <dbReference type="ChEBI" id="CHEBI:37565"/>
    </ligand>
</feature>
<evidence type="ECO:0000256" key="18">
    <source>
        <dbReference type="PIRSR" id="PIRSR006135-1"/>
    </source>
</evidence>
<reference evidence="21 22" key="1">
    <citation type="submission" date="2018-06" db="EMBL/GenBank/DDBJ databases">
        <title>Draft genome sequence of Modestobacter versicolor CP153-2.</title>
        <authorList>
            <person name="Gundlapally S.R."/>
        </authorList>
    </citation>
    <scope>NUCLEOTIDE SEQUENCE [LARGE SCALE GENOMIC DNA]</scope>
    <source>
        <strain evidence="21 22">CP153-2</strain>
    </source>
</reference>
<dbReference type="InterPro" id="IPR003203">
    <property type="entry name" value="CobU/CobP"/>
</dbReference>
<dbReference type="OrthoDB" id="9788370at2"/>
<evidence type="ECO:0000256" key="17">
    <source>
        <dbReference type="ARBA" id="ARBA00030571"/>
    </source>
</evidence>
<dbReference type="GO" id="GO:0005525">
    <property type="term" value="F:GTP binding"/>
    <property type="evidence" value="ECO:0007669"/>
    <property type="project" value="UniProtKB-KW"/>
</dbReference>
<evidence type="ECO:0000256" key="5">
    <source>
        <dbReference type="ARBA" id="ARBA00004692"/>
    </source>
</evidence>
<keyword evidence="13 21" id="KW-0418">Kinase</keyword>
<comment type="similarity">
    <text evidence="7">Belongs to the CobU/CobP family.</text>
</comment>
<dbReference type="CDD" id="cd00544">
    <property type="entry name" value="CobU"/>
    <property type="match status" value="1"/>
</dbReference>
<dbReference type="GO" id="GO:0008820">
    <property type="term" value="F:cobinamide phosphate guanylyltransferase activity"/>
    <property type="evidence" value="ECO:0007669"/>
    <property type="project" value="UniProtKB-EC"/>
</dbReference>
<comment type="caution">
    <text evidence="21">The sequence shown here is derived from an EMBL/GenBank/DDBJ whole genome shotgun (WGS) entry which is preliminary data.</text>
</comment>
<name>A0A323V369_9ACTN</name>
<evidence type="ECO:0000256" key="6">
    <source>
        <dbReference type="ARBA" id="ARBA00005159"/>
    </source>
</evidence>
<keyword evidence="14" id="KW-0067">ATP-binding</keyword>
<gene>
    <name evidence="21" type="ORF">DMO24_23220</name>
    <name evidence="20" type="ORF">FHX36_002536</name>
</gene>
<dbReference type="PANTHER" id="PTHR34848">
    <property type="match status" value="1"/>
</dbReference>
<keyword evidence="21" id="KW-0548">Nucleotidyltransferase</keyword>
<dbReference type="Pfam" id="PF02283">
    <property type="entry name" value="CobU"/>
    <property type="match status" value="1"/>
</dbReference>
<evidence type="ECO:0000256" key="16">
    <source>
        <dbReference type="ARBA" id="ARBA00029570"/>
    </source>
</evidence>
<dbReference type="EC" id="2.7.7.62" evidence="9"/>
<dbReference type="PIRSF" id="PIRSF006135">
    <property type="entry name" value="CobU"/>
    <property type="match status" value="1"/>
</dbReference>
<dbReference type="Proteomes" id="UP000247602">
    <property type="component" value="Unassembled WGS sequence"/>
</dbReference>
<accession>A0A323V369</accession>
<evidence type="ECO:0000256" key="11">
    <source>
        <dbReference type="ARBA" id="ARBA00022679"/>
    </source>
</evidence>
<organism evidence="21 22">
    <name type="scientific">Modestobacter versicolor</name>
    <dbReference type="NCBI Taxonomy" id="429133"/>
    <lineage>
        <taxon>Bacteria</taxon>
        <taxon>Bacillati</taxon>
        <taxon>Actinomycetota</taxon>
        <taxon>Actinomycetes</taxon>
        <taxon>Geodermatophilales</taxon>
        <taxon>Geodermatophilaceae</taxon>
        <taxon>Modestobacter</taxon>
    </lineage>
</organism>
<protein>
    <recommendedName>
        <fullName evidence="16">Adenosylcobinamide kinase</fullName>
        <ecNumber evidence="8">2.7.1.156</ecNumber>
        <ecNumber evidence="9">2.7.7.62</ecNumber>
    </recommendedName>
    <alternativeName>
        <fullName evidence="17">Adenosylcobinamide-phosphate guanylyltransferase</fullName>
    </alternativeName>
</protein>
<dbReference type="UniPathway" id="UPA00148">
    <property type="reaction ID" value="UER00236"/>
</dbReference>
<dbReference type="SUPFAM" id="SSF52540">
    <property type="entry name" value="P-loop containing nucleoside triphosphate hydrolases"/>
    <property type="match status" value="1"/>
</dbReference>